<reference evidence="1" key="1">
    <citation type="submission" date="2023-07" db="EMBL/GenBank/DDBJ databases">
        <authorList>
            <consortium name="AG Swart"/>
            <person name="Singh M."/>
            <person name="Singh A."/>
            <person name="Seah K."/>
            <person name="Emmerich C."/>
        </authorList>
    </citation>
    <scope>NUCLEOTIDE SEQUENCE</scope>
    <source>
        <strain evidence="1">DP1</strain>
    </source>
</reference>
<organism evidence="1 2">
    <name type="scientific">Euplotes crassus</name>
    <dbReference type="NCBI Taxonomy" id="5936"/>
    <lineage>
        <taxon>Eukaryota</taxon>
        <taxon>Sar</taxon>
        <taxon>Alveolata</taxon>
        <taxon>Ciliophora</taxon>
        <taxon>Intramacronucleata</taxon>
        <taxon>Spirotrichea</taxon>
        <taxon>Hypotrichia</taxon>
        <taxon>Euplotida</taxon>
        <taxon>Euplotidae</taxon>
        <taxon>Moneuplotes</taxon>
    </lineage>
</organism>
<name>A0AAD1XIZ8_EUPCR</name>
<comment type="caution">
    <text evidence="1">The sequence shown here is derived from an EMBL/GenBank/DDBJ whole genome shotgun (WGS) entry which is preliminary data.</text>
</comment>
<evidence type="ECO:0000313" key="2">
    <source>
        <dbReference type="Proteomes" id="UP001295684"/>
    </source>
</evidence>
<protein>
    <submittedName>
        <fullName evidence="1">Uncharacterized protein</fullName>
    </submittedName>
</protein>
<dbReference type="EMBL" id="CAMPGE010014799">
    <property type="protein sequence ID" value="CAI2373450.1"/>
    <property type="molecule type" value="Genomic_DNA"/>
</dbReference>
<keyword evidence="2" id="KW-1185">Reference proteome</keyword>
<proteinExistence type="predicted"/>
<sequence length="53" mass="6136">MSSTKMTSLRCLGETRGLTQRNLMSAFLLRMLPFFLRIHEESESVDSLAYMHV</sequence>
<dbReference type="AlphaFoldDB" id="A0AAD1XIZ8"/>
<gene>
    <name evidence="1" type="ORF">ECRASSUSDP1_LOCUS14796</name>
</gene>
<dbReference type="Proteomes" id="UP001295684">
    <property type="component" value="Unassembled WGS sequence"/>
</dbReference>
<evidence type="ECO:0000313" key="1">
    <source>
        <dbReference type="EMBL" id="CAI2373450.1"/>
    </source>
</evidence>
<accession>A0AAD1XIZ8</accession>